<dbReference type="OrthoDB" id="1436520at2759"/>
<evidence type="ECO:0000313" key="3">
    <source>
        <dbReference type="Proteomes" id="UP000325315"/>
    </source>
</evidence>
<proteinExistence type="predicted"/>
<sequence>MEKKSNESFRQYAQRWREITMQVQPPLMEKETTMLFINTLKAPFITHMIGSTTKSFADIVMAGEMIENAIRGGKIEAGETTKRSAPRKKDNEVNNTSTYKGNSKTVTINQPKVVTTGQQGSTRQESSLRQNADKIQFTPIPMTYKELYNTLLEERIVSPYYLQPMQPPYPKWYDSNAQCDYHAGATGHSIENCTAFKRVVERLLKLGVVKLEDMPSAANPLPNHGDNGVNAIGEDLIRKTKGDILEVKKRKKQVDGDQGGYHGD</sequence>
<dbReference type="Proteomes" id="UP000325315">
    <property type="component" value="Unassembled WGS sequence"/>
</dbReference>
<feature type="region of interest" description="Disordered" evidence="1">
    <location>
        <begin position="77"/>
        <end position="103"/>
    </location>
</feature>
<feature type="compositionally biased region" description="Polar residues" evidence="1">
    <location>
        <begin position="93"/>
        <end position="103"/>
    </location>
</feature>
<name>A0A5B6WSM7_9ROSI</name>
<dbReference type="PANTHER" id="PTHR32108:SF5">
    <property type="entry name" value="DYNACTIN SUBUNIT 1-LIKE"/>
    <property type="match status" value="1"/>
</dbReference>
<evidence type="ECO:0000313" key="2">
    <source>
        <dbReference type="EMBL" id="KAA3484368.1"/>
    </source>
</evidence>
<dbReference type="EMBL" id="SMMG02000002">
    <property type="protein sequence ID" value="KAA3484368.1"/>
    <property type="molecule type" value="Genomic_DNA"/>
</dbReference>
<keyword evidence="3" id="KW-1185">Reference proteome</keyword>
<evidence type="ECO:0008006" key="4">
    <source>
        <dbReference type="Google" id="ProtNLM"/>
    </source>
</evidence>
<dbReference type="PANTHER" id="PTHR32108">
    <property type="entry name" value="DNA-DIRECTED RNA POLYMERASE SUBUNIT ALPHA"/>
    <property type="match status" value="1"/>
</dbReference>
<gene>
    <name evidence="2" type="ORF">EPI10_006454</name>
</gene>
<dbReference type="AlphaFoldDB" id="A0A5B6WSM7"/>
<evidence type="ECO:0000256" key="1">
    <source>
        <dbReference type="SAM" id="MobiDB-lite"/>
    </source>
</evidence>
<reference evidence="3" key="1">
    <citation type="journal article" date="2019" name="Plant Biotechnol. J.">
        <title>Genome sequencing of the Australian wild diploid species Gossypium australe highlights disease resistance and delayed gland morphogenesis.</title>
        <authorList>
            <person name="Cai Y."/>
            <person name="Cai X."/>
            <person name="Wang Q."/>
            <person name="Wang P."/>
            <person name="Zhang Y."/>
            <person name="Cai C."/>
            <person name="Xu Y."/>
            <person name="Wang K."/>
            <person name="Zhou Z."/>
            <person name="Wang C."/>
            <person name="Geng S."/>
            <person name="Li B."/>
            <person name="Dong Q."/>
            <person name="Hou Y."/>
            <person name="Wang H."/>
            <person name="Ai P."/>
            <person name="Liu Z."/>
            <person name="Yi F."/>
            <person name="Sun M."/>
            <person name="An G."/>
            <person name="Cheng J."/>
            <person name="Zhang Y."/>
            <person name="Shi Q."/>
            <person name="Xie Y."/>
            <person name="Shi X."/>
            <person name="Chang Y."/>
            <person name="Huang F."/>
            <person name="Chen Y."/>
            <person name="Hong S."/>
            <person name="Mi L."/>
            <person name="Sun Q."/>
            <person name="Zhang L."/>
            <person name="Zhou B."/>
            <person name="Peng R."/>
            <person name="Zhang X."/>
            <person name="Liu F."/>
        </authorList>
    </citation>
    <scope>NUCLEOTIDE SEQUENCE [LARGE SCALE GENOMIC DNA]</scope>
    <source>
        <strain evidence="3">cv. PA1801</strain>
    </source>
</reference>
<accession>A0A5B6WSM7</accession>
<protein>
    <recommendedName>
        <fullName evidence="4">Trans-resveratrol di-O-methyltransferase-like</fullName>
    </recommendedName>
</protein>
<organism evidence="2 3">
    <name type="scientific">Gossypium australe</name>
    <dbReference type="NCBI Taxonomy" id="47621"/>
    <lineage>
        <taxon>Eukaryota</taxon>
        <taxon>Viridiplantae</taxon>
        <taxon>Streptophyta</taxon>
        <taxon>Embryophyta</taxon>
        <taxon>Tracheophyta</taxon>
        <taxon>Spermatophyta</taxon>
        <taxon>Magnoliopsida</taxon>
        <taxon>eudicotyledons</taxon>
        <taxon>Gunneridae</taxon>
        <taxon>Pentapetalae</taxon>
        <taxon>rosids</taxon>
        <taxon>malvids</taxon>
        <taxon>Malvales</taxon>
        <taxon>Malvaceae</taxon>
        <taxon>Malvoideae</taxon>
        <taxon>Gossypium</taxon>
    </lineage>
</organism>
<feature type="compositionally biased region" description="Basic and acidic residues" evidence="1">
    <location>
        <begin position="77"/>
        <end position="92"/>
    </location>
</feature>
<comment type="caution">
    <text evidence="2">The sequence shown here is derived from an EMBL/GenBank/DDBJ whole genome shotgun (WGS) entry which is preliminary data.</text>
</comment>